<feature type="transmembrane region" description="Helical" evidence="7">
    <location>
        <begin position="240"/>
        <end position="259"/>
    </location>
</feature>
<keyword evidence="10" id="KW-1185">Reference proteome</keyword>
<evidence type="ECO:0000256" key="2">
    <source>
        <dbReference type="ARBA" id="ARBA00007400"/>
    </source>
</evidence>
<gene>
    <name evidence="9" type="ORF">MUN68_004500</name>
</gene>
<feature type="transmembrane region" description="Helical" evidence="7">
    <location>
        <begin position="211"/>
        <end position="228"/>
    </location>
</feature>
<keyword evidence="3" id="KW-1003">Cell membrane</keyword>
<evidence type="ECO:0000256" key="7">
    <source>
        <dbReference type="SAM" id="Phobius"/>
    </source>
</evidence>
<keyword evidence="5 7" id="KW-1133">Transmembrane helix</keyword>
<comment type="subcellular location">
    <subcellularLocation>
        <location evidence="1">Cell membrane</location>
        <topology evidence="1">Multi-pass membrane protein</topology>
    </subcellularLocation>
</comment>
<protein>
    <submittedName>
        <fullName evidence="9">Acyltransferase family protein</fullName>
    </submittedName>
</protein>
<keyword evidence="9" id="KW-0808">Transferase</keyword>
<keyword evidence="6 7" id="KW-0472">Membrane</keyword>
<name>A0ABY7S042_9FLAO</name>
<keyword evidence="4 7" id="KW-0812">Transmembrane</keyword>
<dbReference type="EMBL" id="CP116221">
    <property type="protein sequence ID" value="WCO02759.1"/>
    <property type="molecule type" value="Genomic_DNA"/>
</dbReference>
<dbReference type="Pfam" id="PF01757">
    <property type="entry name" value="Acyl_transf_3"/>
    <property type="match status" value="1"/>
</dbReference>
<dbReference type="PANTHER" id="PTHR40074">
    <property type="entry name" value="O-ACETYLTRANSFERASE WECH"/>
    <property type="match status" value="1"/>
</dbReference>
<evidence type="ECO:0000256" key="4">
    <source>
        <dbReference type="ARBA" id="ARBA00022692"/>
    </source>
</evidence>
<accession>A0ABY7S042</accession>
<feature type="transmembrane region" description="Helical" evidence="7">
    <location>
        <begin position="79"/>
        <end position="97"/>
    </location>
</feature>
<reference evidence="9 10" key="1">
    <citation type="submission" date="2023-01" db="EMBL/GenBank/DDBJ databases">
        <title>Psychroserpens ponticola sp. nov., isolated from seawater.</title>
        <authorList>
            <person name="Kristyanto S."/>
            <person name="Jung J."/>
            <person name="Kim J.M."/>
            <person name="Jeon C.O."/>
        </authorList>
    </citation>
    <scope>NUCLEOTIDE SEQUENCE [LARGE SCALE GENOMIC DNA]</scope>
    <source>
        <strain evidence="9 10">MSW6</strain>
    </source>
</reference>
<dbReference type="PANTHER" id="PTHR40074:SF2">
    <property type="entry name" value="O-ACETYLTRANSFERASE WECH"/>
    <property type="match status" value="1"/>
</dbReference>
<feature type="transmembrane region" description="Helical" evidence="7">
    <location>
        <begin position="156"/>
        <end position="174"/>
    </location>
</feature>
<feature type="transmembrane region" description="Helical" evidence="7">
    <location>
        <begin position="12"/>
        <end position="29"/>
    </location>
</feature>
<evidence type="ECO:0000256" key="3">
    <source>
        <dbReference type="ARBA" id="ARBA00022475"/>
    </source>
</evidence>
<feature type="domain" description="Acyltransferase 3" evidence="8">
    <location>
        <begin position="6"/>
        <end position="320"/>
    </location>
</feature>
<evidence type="ECO:0000256" key="5">
    <source>
        <dbReference type="ARBA" id="ARBA00022989"/>
    </source>
</evidence>
<feature type="transmembrane region" description="Helical" evidence="7">
    <location>
        <begin position="306"/>
        <end position="327"/>
    </location>
</feature>
<feature type="transmembrane region" description="Helical" evidence="7">
    <location>
        <begin position="280"/>
        <end position="300"/>
    </location>
</feature>
<feature type="transmembrane region" description="Helical" evidence="7">
    <location>
        <begin position="49"/>
        <end position="67"/>
    </location>
</feature>
<evidence type="ECO:0000256" key="6">
    <source>
        <dbReference type="ARBA" id="ARBA00023136"/>
    </source>
</evidence>
<evidence type="ECO:0000313" key="10">
    <source>
        <dbReference type="Proteomes" id="UP001202717"/>
    </source>
</evidence>
<sequence>MKKRSIWMTNLRAVATIAVILLHVSAPILYKYGKVSNTDWHIGNFFDGIVRWCVPIFFMITGALLLNEDYKLKVYLKKRFFRIIPPFIFWSLVYILYDHFTKTNSDTTLFAFLETLLTKLLNGSKFHLWFVYVLLGLYLVIPILRKWIKNASRNEILYFLMIWFCTIIFSIPYLKAYIPNINLDYFAGYIGYLVLGYFLSKIEYNKQLIPFLFIIIGCTITILGTIYITEKNHKFDNLFYSYLSLNVLLSSTGVFLLFKNTEFRHKHFNKLMTVISDHSYGIYLIHILILILLKNIGINWNTIHPLIGIPFTTCICALISLLIIFVLRKVKFGNYISG</sequence>
<organism evidence="9 10">
    <name type="scientific">Psychroserpens ponticola</name>
    <dbReference type="NCBI Taxonomy" id="2932268"/>
    <lineage>
        <taxon>Bacteria</taxon>
        <taxon>Pseudomonadati</taxon>
        <taxon>Bacteroidota</taxon>
        <taxon>Flavobacteriia</taxon>
        <taxon>Flavobacteriales</taxon>
        <taxon>Flavobacteriaceae</taxon>
        <taxon>Psychroserpens</taxon>
    </lineage>
</organism>
<proteinExistence type="inferred from homology"/>
<keyword evidence="9" id="KW-0012">Acyltransferase</keyword>
<feature type="transmembrane region" description="Helical" evidence="7">
    <location>
        <begin position="180"/>
        <end position="199"/>
    </location>
</feature>
<evidence type="ECO:0000256" key="1">
    <source>
        <dbReference type="ARBA" id="ARBA00004651"/>
    </source>
</evidence>
<comment type="similarity">
    <text evidence="2">Belongs to the acyltransferase 3 family.</text>
</comment>
<feature type="transmembrane region" description="Helical" evidence="7">
    <location>
        <begin position="126"/>
        <end position="144"/>
    </location>
</feature>
<evidence type="ECO:0000313" key="9">
    <source>
        <dbReference type="EMBL" id="WCO02759.1"/>
    </source>
</evidence>
<dbReference type="InterPro" id="IPR002656">
    <property type="entry name" value="Acyl_transf_3_dom"/>
</dbReference>
<evidence type="ECO:0000259" key="8">
    <source>
        <dbReference type="Pfam" id="PF01757"/>
    </source>
</evidence>
<dbReference type="RefSeq" id="WP_249997172.1">
    <property type="nucleotide sequence ID" value="NZ_CP116221.1"/>
</dbReference>
<dbReference type="GO" id="GO:0016746">
    <property type="term" value="F:acyltransferase activity"/>
    <property type="evidence" value="ECO:0007669"/>
    <property type="project" value="UniProtKB-KW"/>
</dbReference>
<dbReference type="Proteomes" id="UP001202717">
    <property type="component" value="Chromosome"/>
</dbReference>